<dbReference type="EMBL" id="AFAR01000035">
    <property type="protein sequence ID" value="EGF29376.1"/>
    <property type="molecule type" value="Genomic_DNA"/>
</dbReference>
<gene>
    <name evidence="1" type="ORF">RBWH47_04740</name>
</gene>
<organism evidence="1 2">
    <name type="scientific">Rhodopirellula baltica WH47</name>
    <dbReference type="NCBI Taxonomy" id="991778"/>
    <lineage>
        <taxon>Bacteria</taxon>
        <taxon>Pseudomonadati</taxon>
        <taxon>Planctomycetota</taxon>
        <taxon>Planctomycetia</taxon>
        <taxon>Pirellulales</taxon>
        <taxon>Pirellulaceae</taxon>
        <taxon>Rhodopirellula</taxon>
    </lineage>
</organism>
<evidence type="ECO:0000313" key="1">
    <source>
        <dbReference type="EMBL" id="EGF29376.1"/>
    </source>
</evidence>
<protein>
    <submittedName>
        <fullName evidence="1">Uncharacterized protein</fullName>
    </submittedName>
</protein>
<comment type="caution">
    <text evidence="1">The sequence shown here is derived from an EMBL/GenBank/DDBJ whole genome shotgun (WGS) entry which is preliminary data.</text>
</comment>
<reference evidence="1 2" key="1">
    <citation type="journal article" date="2013" name="Mar. Genomics">
        <title>Expression of sulfatases in Rhodopirellula baltica and the diversity of sulfatases in the genus Rhodopirellula.</title>
        <authorList>
            <person name="Wegner C.E."/>
            <person name="Richter-Heitmann T."/>
            <person name="Klindworth A."/>
            <person name="Klockow C."/>
            <person name="Richter M."/>
            <person name="Achstetter T."/>
            <person name="Glockner F.O."/>
            <person name="Harder J."/>
        </authorList>
    </citation>
    <scope>NUCLEOTIDE SEQUENCE [LARGE SCALE GENOMIC DNA]</scope>
    <source>
        <strain evidence="1 2">WH47</strain>
    </source>
</reference>
<name>F2ALT3_RHOBT</name>
<evidence type="ECO:0000313" key="2">
    <source>
        <dbReference type="Proteomes" id="UP000006222"/>
    </source>
</evidence>
<proteinExistence type="predicted"/>
<accession>F2ALT3</accession>
<sequence length="52" mass="6151">MCVREKHAPRREAIDVWRLRLRVPTEAADPVVQVIDRDQQDIRRLSLNADRS</sequence>
<dbReference type="Proteomes" id="UP000006222">
    <property type="component" value="Unassembled WGS sequence"/>
</dbReference>
<dbReference type="AlphaFoldDB" id="F2ALT3"/>